<feature type="transmembrane region" description="Helical" evidence="5">
    <location>
        <begin position="83"/>
        <end position="107"/>
    </location>
</feature>
<feature type="transmembrane region" description="Helical" evidence="5">
    <location>
        <begin position="49"/>
        <end position="71"/>
    </location>
</feature>
<dbReference type="PANTHER" id="PTHR10664">
    <property type="entry name" value="SERPENTINE RECEPTOR-C.ELEGANS"/>
    <property type="match status" value="1"/>
</dbReference>
<dbReference type="GO" id="GO:0016020">
    <property type="term" value="C:membrane"/>
    <property type="evidence" value="ECO:0007669"/>
    <property type="project" value="UniProtKB-SubCell"/>
</dbReference>
<dbReference type="AlphaFoldDB" id="A0AAE9A3D0"/>
<name>A0AAE9A3D0_CAEBR</name>
<evidence type="ECO:0000256" key="2">
    <source>
        <dbReference type="ARBA" id="ARBA00022692"/>
    </source>
</evidence>
<dbReference type="Proteomes" id="UP000829354">
    <property type="component" value="Chromosome V"/>
</dbReference>
<evidence type="ECO:0000256" key="5">
    <source>
        <dbReference type="SAM" id="Phobius"/>
    </source>
</evidence>
<dbReference type="OMA" id="LGYEMAN"/>
<keyword evidence="4 5" id="KW-0472">Membrane</keyword>
<gene>
    <name evidence="7" type="ORF">L3Y34_007192</name>
    <name evidence="8" type="ORF">L5515_007034</name>
</gene>
<dbReference type="EMBL" id="CP092624">
    <property type="protein sequence ID" value="UMM33629.1"/>
    <property type="molecule type" value="Genomic_DNA"/>
</dbReference>
<organism evidence="7 9">
    <name type="scientific">Caenorhabditis briggsae</name>
    <dbReference type="NCBI Taxonomy" id="6238"/>
    <lineage>
        <taxon>Eukaryota</taxon>
        <taxon>Metazoa</taxon>
        <taxon>Ecdysozoa</taxon>
        <taxon>Nematoda</taxon>
        <taxon>Chromadorea</taxon>
        <taxon>Rhabditida</taxon>
        <taxon>Rhabditina</taxon>
        <taxon>Rhabditomorpha</taxon>
        <taxon>Rhabditoidea</taxon>
        <taxon>Rhabditidae</taxon>
        <taxon>Peloderinae</taxon>
        <taxon>Caenorhabditis</taxon>
    </lineage>
</organism>
<reference evidence="7 9" key="1">
    <citation type="submission" date="2022-02" db="EMBL/GenBank/DDBJ databases">
        <title>Chromosome-level reference genomes for two strains of Caenorhabditis briggsae: an improved platform for comparative genomics.</title>
        <authorList>
            <person name="Stevens L."/>
            <person name="Andersen E.C."/>
        </authorList>
    </citation>
    <scope>NUCLEOTIDE SEQUENCE [LARGE SCALE GENOMIC DNA]</scope>
    <source>
        <strain evidence="7">QX1410_ONT</strain>
        <tissue evidence="7">Whole-organism</tissue>
    </source>
</reference>
<dbReference type="Proteomes" id="UP000827892">
    <property type="component" value="Chromosome V"/>
</dbReference>
<feature type="transmembrane region" description="Helical" evidence="5">
    <location>
        <begin position="128"/>
        <end position="149"/>
    </location>
</feature>
<dbReference type="EMBL" id="CP090895">
    <property type="protein sequence ID" value="ULT87842.1"/>
    <property type="molecule type" value="Genomic_DNA"/>
</dbReference>
<dbReference type="InterPro" id="IPR019420">
    <property type="entry name" value="7TM_GPCR_serpentine_rcpt_Srbc"/>
</dbReference>
<accession>A0AAE9A3D0</accession>
<evidence type="ECO:0000313" key="7">
    <source>
        <dbReference type="EMBL" id="ULT87842.1"/>
    </source>
</evidence>
<feature type="domain" description="G-protein coupled receptors family 1 profile" evidence="6">
    <location>
        <begin position="22"/>
        <end position="228"/>
    </location>
</feature>
<sequence length="296" mass="33628">MGIIAIVISVFATFSAIITLAINFGLLYQIFISKKLKKSNSLTFFYLRFFIDGLMSADGLVIVVFFSFRLSNIETIFDTYPVIVFYINWPSAILLSIRSVLVVIITLDRTIAIFLPLLYHNKRRNFSLLIIVLLLMGYICMENYILWVVCEFVVYVPPGCINMWCFMNQCFIDFFLKSELISHAIIVLLSLVLAIKLLVWNRLPASSSEFLTRANRLVLIDAFIIIVFDVFPAALMTKIYTGKFEDIGPVIMLSKMSGYALEGYLVICALKRIDKNNKASNVKSISTVKVKPSRIG</sequence>
<evidence type="ECO:0000313" key="10">
    <source>
        <dbReference type="Proteomes" id="UP000829354"/>
    </source>
</evidence>
<dbReference type="PANTHER" id="PTHR10664:SF20">
    <property type="entry name" value="SERPENTINE RECEPTOR, CLASS BC (CLASS B-LIKE)"/>
    <property type="match status" value="1"/>
</dbReference>
<evidence type="ECO:0000256" key="4">
    <source>
        <dbReference type="ARBA" id="ARBA00023136"/>
    </source>
</evidence>
<evidence type="ECO:0000256" key="1">
    <source>
        <dbReference type="ARBA" id="ARBA00004370"/>
    </source>
</evidence>
<feature type="transmembrane region" description="Helical" evidence="5">
    <location>
        <begin position="219"/>
        <end position="241"/>
    </location>
</feature>
<feature type="transmembrane region" description="Helical" evidence="5">
    <location>
        <begin position="6"/>
        <end position="28"/>
    </location>
</feature>
<evidence type="ECO:0000256" key="3">
    <source>
        <dbReference type="ARBA" id="ARBA00022989"/>
    </source>
</evidence>
<protein>
    <recommendedName>
        <fullName evidence="6">G-protein coupled receptors family 1 profile domain-containing protein</fullName>
    </recommendedName>
</protein>
<evidence type="ECO:0000313" key="9">
    <source>
        <dbReference type="Proteomes" id="UP000827892"/>
    </source>
</evidence>
<dbReference type="KEGG" id="cbr:CBG_06329"/>
<feature type="transmembrane region" description="Helical" evidence="5">
    <location>
        <begin position="247"/>
        <end position="270"/>
    </location>
</feature>
<dbReference type="PROSITE" id="PS50262">
    <property type="entry name" value="G_PROTEIN_RECEP_F1_2"/>
    <property type="match status" value="1"/>
</dbReference>
<evidence type="ECO:0000259" key="6">
    <source>
        <dbReference type="PROSITE" id="PS50262"/>
    </source>
</evidence>
<dbReference type="InterPro" id="IPR017452">
    <property type="entry name" value="GPCR_Rhodpsn_7TM"/>
</dbReference>
<comment type="subcellular location">
    <subcellularLocation>
        <location evidence="1">Membrane</location>
    </subcellularLocation>
</comment>
<proteinExistence type="predicted"/>
<evidence type="ECO:0000313" key="8">
    <source>
        <dbReference type="EMBL" id="UMM33629.1"/>
    </source>
</evidence>
<reference evidence="8 10" key="2">
    <citation type="submission" date="2022-04" db="EMBL/GenBank/DDBJ databases">
        <title>Chromosome-level reference genomes for two strains of Caenorhabditis briggsae: an improved platform for comparative genomics.</title>
        <authorList>
            <person name="Stevens L."/>
            <person name="Andersen E."/>
        </authorList>
    </citation>
    <scope>NUCLEOTIDE SEQUENCE [LARGE SCALE GENOMIC DNA]</scope>
    <source>
        <strain evidence="8">VX34</strain>
        <tissue evidence="8">Whole-organism</tissue>
    </source>
</reference>
<keyword evidence="10" id="KW-1185">Reference proteome</keyword>
<dbReference type="Pfam" id="PF10316">
    <property type="entry name" value="7TM_GPCR_Srbc"/>
    <property type="match status" value="1"/>
</dbReference>
<feature type="transmembrane region" description="Helical" evidence="5">
    <location>
        <begin position="180"/>
        <end position="199"/>
    </location>
</feature>
<keyword evidence="2 5" id="KW-0812">Transmembrane</keyword>
<keyword evidence="3 5" id="KW-1133">Transmembrane helix</keyword>